<proteinExistence type="predicted"/>
<sequence length="58" mass="6475">SDQLRLCPAHEQDTPSSTLHQTHLHPLISLHHSVHQAHSGSRTAFPSEAWPGPRYCTL</sequence>
<keyword evidence="2" id="KW-1185">Reference proteome</keyword>
<dbReference type="Proteomes" id="UP000694680">
    <property type="component" value="Chromosome 11"/>
</dbReference>
<protein>
    <submittedName>
        <fullName evidence="1">Uncharacterized protein</fullName>
    </submittedName>
</protein>
<evidence type="ECO:0000313" key="2">
    <source>
        <dbReference type="Proteomes" id="UP000694680"/>
    </source>
</evidence>
<reference evidence="1" key="1">
    <citation type="submission" date="2020-06" db="EMBL/GenBank/DDBJ databases">
        <authorList>
            <consortium name="Wellcome Sanger Institute Data Sharing"/>
        </authorList>
    </citation>
    <scope>NUCLEOTIDE SEQUENCE [LARGE SCALE GENOMIC DNA]</scope>
</reference>
<evidence type="ECO:0000313" key="1">
    <source>
        <dbReference type="Ensembl" id="ENSGWIP00000009160.1"/>
    </source>
</evidence>
<reference evidence="1" key="2">
    <citation type="submission" date="2025-08" db="UniProtKB">
        <authorList>
            <consortium name="Ensembl"/>
        </authorList>
    </citation>
    <scope>IDENTIFICATION</scope>
</reference>
<accession>A0A8C5DPR9</accession>
<dbReference type="Ensembl" id="ENSGWIT00000010218.1">
    <property type="protein sequence ID" value="ENSGWIP00000009160.1"/>
    <property type="gene ID" value="ENSGWIG00000005455.1"/>
</dbReference>
<dbReference type="AlphaFoldDB" id="A0A8C5DPR9"/>
<name>A0A8C5DPR9_GOUWI</name>
<organism evidence="1 2">
    <name type="scientific">Gouania willdenowi</name>
    <name type="common">Blunt-snouted clingfish</name>
    <name type="synonym">Lepadogaster willdenowi</name>
    <dbReference type="NCBI Taxonomy" id="441366"/>
    <lineage>
        <taxon>Eukaryota</taxon>
        <taxon>Metazoa</taxon>
        <taxon>Chordata</taxon>
        <taxon>Craniata</taxon>
        <taxon>Vertebrata</taxon>
        <taxon>Euteleostomi</taxon>
        <taxon>Actinopterygii</taxon>
        <taxon>Neopterygii</taxon>
        <taxon>Teleostei</taxon>
        <taxon>Neoteleostei</taxon>
        <taxon>Acanthomorphata</taxon>
        <taxon>Ovalentaria</taxon>
        <taxon>Blenniimorphae</taxon>
        <taxon>Blenniiformes</taxon>
        <taxon>Gobiesocoidei</taxon>
        <taxon>Gobiesocidae</taxon>
        <taxon>Gobiesocinae</taxon>
        <taxon>Gouania</taxon>
    </lineage>
</organism>
<reference evidence="1" key="3">
    <citation type="submission" date="2025-09" db="UniProtKB">
        <authorList>
            <consortium name="Ensembl"/>
        </authorList>
    </citation>
    <scope>IDENTIFICATION</scope>
</reference>